<keyword evidence="9" id="KW-1185">Reference proteome</keyword>
<dbReference type="Proteomes" id="UP000005141">
    <property type="component" value="Unassembled WGS sequence"/>
</dbReference>
<dbReference type="InterPro" id="IPR004839">
    <property type="entry name" value="Aminotransferase_I/II_large"/>
</dbReference>
<evidence type="ECO:0000256" key="5">
    <source>
        <dbReference type="ARBA" id="ARBA00022898"/>
    </source>
</evidence>
<keyword evidence="3 6" id="KW-0032">Aminotransferase</keyword>
<dbReference type="GO" id="GO:0006520">
    <property type="term" value="P:amino acid metabolic process"/>
    <property type="evidence" value="ECO:0007669"/>
    <property type="project" value="InterPro"/>
</dbReference>
<dbReference type="Pfam" id="PF00155">
    <property type="entry name" value="Aminotran_1_2"/>
    <property type="match status" value="1"/>
</dbReference>
<evidence type="ECO:0000313" key="9">
    <source>
        <dbReference type="Proteomes" id="UP000005141"/>
    </source>
</evidence>
<organism evidence="8 9">
    <name type="scientific">Segatella oulorum F0390</name>
    <dbReference type="NCBI Taxonomy" id="702438"/>
    <lineage>
        <taxon>Bacteria</taxon>
        <taxon>Pseudomonadati</taxon>
        <taxon>Bacteroidota</taxon>
        <taxon>Bacteroidia</taxon>
        <taxon>Bacteroidales</taxon>
        <taxon>Prevotellaceae</taxon>
        <taxon>Segatella</taxon>
    </lineage>
</organism>
<comment type="similarity">
    <text evidence="2 6">Belongs to the class-I pyridoxal-phosphate-dependent aminotransferase family.</text>
</comment>
<dbReference type="AlphaFoldDB" id="G1WBQ6"/>
<dbReference type="GO" id="GO:0030170">
    <property type="term" value="F:pyridoxal phosphate binding"/>
    <property type="evidence" value="ECO:0007669"/>
    <property type="project" value="InterPro"/>
</dbReference>
<dbReference type="PROSITE" id="PS00105">
    <property type="entry name" value="AA_TRANSFER_CLASS_1"/>
    <property type="match status" value="1"/>
</dbReference>
<keyword evidence="4 6" id="KW-0808">Transferase</keyword>
<dbReference type="eggNOG" id="COG0436">
    <property type="taxonomic scope" value="Bacteria"/>
</dbReference>
<dbReference type="PANTHER" id="PTHR46383">
    <property type="entry name" value="ASPARTATE AMINOTRANSFERASE"/>
    <property type="match status" value="1"/>
</dbReference>
<reference evidence="8 9" key="1">
    <citation type="submission" date="2011-07" db="EMBL/GenBank/DDBJ databases">
        <title>The Genome Sequence of Prevotella oulorum F0390.</title>
        <authorList>
            <consortium name="The Broad Institute Genome Sequencing Platform"/>
            <consortium name="The Broad Institute Genome Sequencing Center for Infectious Disease"/>
            <person name="Earl A."/>
            <person name="Ward D."/>
            <person name="Feldgarden M."/>
            <person name="Gevers D."/>
            <person name="Izard J."/>
            <person name="Ganesan A."/>
            <person name="Baranova O.V."/>
            <person name="Blanton J.M."/>
            <person name="Tanner A.C."/>
            <person name="Dewhirst F.E."/>
            <person name="Young S.K."/>
            <person name="Zeng Q."/>
            <person name="Gargeya S."/>
            <person name="Fitzgerald M."/>
            <person name="Haas B."/>
            <person name="Abouelleil A."/>
            <person name="Alvarado L."/>
            <person name="Arachchi H.M."/>
            <person name="Berlin A."/>
            <person name="Brown A."/>
            <person name="Chapman S.B."/>
            <person name="Chen Z."/>
            <person name="Dunbar C."/>
            <person name="Freedman E."/>
            <person name="Gearin G."/>
            <person name="Gellesch M."/>
            <person name="Goldberg J."/>
            <person name="Griggs A."/>
            <person name="Gujja S."/>
            <person name="Heiman D."/>
            <person name="Howarth C."/>
            <person name="Larson L."/>
            <person name="Lui A."/>
            <person name="MacDonald P.J.P."/>
            <person name="Mehta T."/>
            <person name="Montmayeur A."/>
            <person name="Murphy C."/>
            <person name="Neiman D."/>
            <person name="Pearson M."/>
            <person name="Priest M."/>
            <person name="Roberts A."/>
            <person name="Saif S."/>
            <person name="Shea T."/>
            <person name="Shenoy N."/>
            <person name="Sisk P."/>
            <person name="Stolte C."/>
            <person name="Sykes S."/>
            <person name="Wortman J."/>
            <person name="Nusbaum C."/>
            <person name="Birren B."/>
        </authorList>
    </citation>
    <scope>NUCLEOTIDE SEQUENCE [LARGE SCALE GENOMIC DNA]</scope>
    <source>
        <strain evidence="8 9">F0390</strain>
    </source>
</reference>
<comment type="caution">
    <text evidence="8">The sequence shown here is derived from an EMBL/GenBank/DDBJ whole genome shotgun (WGS) entry which is preliminary data.</text>
</comment>
<dbReference type="InterPro" id="IPR015424">
    <property type="entry name" value="PyrdxlP-dep_Trfase"/>
</dbReference>
<evidence type="ECO:0000313" key="8">
    <source>
        <dbReference type="EMBL" id="EGV31510.1"/>
    </source>
</evidence>
<dbReference type="InterPro" id="IPR015422">
    <property type="entry name" value="PyrdxlP-dep_Trfase_small"/>
</dbReference>
<dbReference type="EMBL" id="ADGI01000044">
    <property type="protein sequence ID" value="EGV31510.1"/>
    <property type="molecule type" value="Genomic_DNA"/>
</dbReference>
<dbReference type="Gene3D" id="3.90.1150.10">
    <property type="entry name" value="Aspartate Aminotransferase, domain 1"/>
    <property type="match status" value="1"/>
</dbReference>
<evidence type="ECO:0000256" key="4">
    <source>
        <dbReference type="ARBA" id="ARBA00022679"/>
    </source>
</evidence>
<evidence type="ECO:0000256" key="6">
    <source>
        <dbReference type="RuleBase" id="RU000481"/>
    </source>
</evidence>
<dbReference type="PATRIC" id="fig|702438.4.peg.1293"/>
<dbReference type="EC" id="2.6.1.-" evidence="6"/>
<comment type="cofactor">
    <cofactor evidence="1 6">
        <name>pyridoxal 5'-phosphate</name>
        <dbReference type="ChEBI" id="CHEBI:597326"/>
    </cofactor>
</comment>
<dbReference type="InterPro" id="IPR015421">
    <property type="entry name" value="PyrdxlP-dep_Trfase_major"/>
</dbReference>
<dbReference type="InterPro" id="IPR004838">
    <property type="entry name" value="NHTrfase_class1_PyrdxlP-BS"/>
</dbReference>
<dbReference type="GO" id="GO:0008483">
    <property type="term" value="F:transaminase activity"/>
    <property type="evidence" value="ECO:0007669"/>
    <property type="project" value="UniProtKB-KW"/>
</dbReference>
<dbReference type="FunFam" id="3.40.640.10:FF:000033">
    <property type="entry name" value="Aspartate aminotransferase"/>
    <property type="match status" value="1"/>
</dbReference>
<accession>G1WBQ6</accession>
<dbReference type="CDD" id="cd00609">
    <property type="entry name" value="AAT_like"/>
    <property type="match status" value="1"/>
</dbReference>
<name>G1WBQ6_9BACT</name>
<dbReference type="InterPro" id="IPR050596">
    <property type="entry name" value="AspAT/PAT-like"/>
</dbReference>
<proteinExistence type="inferred from homology"/>
<gene>
    <name evidence="8" type="ORF">HMPREF9431_01257</name>
</gene>
<evidence type="ECO:0000259" key="7">
    <source>
        <dbReference type="Pfam" id="PF00155"/>
    </source>
</evidence>
<sequence length="421" mass="46723">MYILRRHGENHYFCAQIYNLTDKAMAHLSDRLNRLAPSATLAMSQKSSEMKAQGIDVINMSVGEPDFNTPEHIKAAAAQAIAENYSKYSPVPGYLSLRQAIVDKLKRENGLDYHVDEVLVSNGAKQSVCNVVMALVNADDEVIIPSPYWVSYPQIVKLADGVPVLVETEFEHGFKMTPEQLEAAITPKTRMLILCSPCNPTGSVYTQEELEALAEVVLRHEDLYVVSDEIYEHINYIGHHASIATVKGMRERTIVVNGVSKAYAMTGWRIGYIAAPEWIVKGCNKLQGQYTSGACSVSQKAAEAAYTMGQECVEEMRKAFEKRRDLIVDLLRKIPGLEVNKPDGAFYVFPKCSAFFGKSDGKRVIKNATDFALYLLEQAHVATVSGDAFGHPACFRLSYAMSETQITEAIRRIAAALMKLH</sequence>
<dbReference type="Gene3D" id="3.40.640.10">
    <property type="entry name" value="Type I PLP-dependent aspartate aminotransferase-like (Major domain)"/>
    <property type="match status" value="1"/>
</dbReference>
<keyword evidence="5" id="KW-0663">Pyridoxal phosphate</keyword>
<protein>
    <recommendedName>
        <fullName evidence="6">Aminotransferase</fullName>
        <ecNumber evidence="6">2.6.1.-</ecNumber>
    </recommendedName>
</protein>
<dbReference type="HOGENOM" id="CLU_017584_4_3_10"/>
<evidence type="ECO:0000256" key="1">
    <source>
        <dbReference type="ARBA" id="ARBA00001933"/>
    </source>
</evidence>
<dbReference type="PANTHER" id="PTHR46383:SF1">
    <property type="entry name" value="ASPARTATE AMINOTRANSFERASE"/>
    <property type="match status" value="1"/>
</dbReference>
<feature type="domain" description="Aminotransferase class I/classII large" evidence="7">
    <location>
        <begin position="56"/>
        <end position="413"/>
    </location>
</feature>
<dbReference type="SUPFAM" id="SSF53383">
    <property type="entry name" value="PLP-dependent transferases"/>
    <property type="match status" value="1"/>
</dbReference>
<evidence type="ECO:0000256" key="2">
    <source>
        <dbReference type="ARBA" id="ARBA00007441"/>
    </source>
</evidence>
<evidence type="ECO:0000256" key="3">
    <source>
        <dbReference type="ARBA" id="ARBA00022576"/>
    </source>
</evidence>